<accession>A0A4W3GNM2</accession>
<dbReference type="AlphaFoldDB" id="A0A4W3GNM2"/>
<keyword evidence="1" id="KW-1133">Transmembrane helix</keyword>
<reference evidence="3" key="2">
    <citation type="journal article" date="2007" name="PLoS Biol.">
        <title>Survey sequencing and comparative analysis of the elephant shark (Callorhinchus milii) genome.</title>
        <authorList>
            <person name="Venkatesh B."/>
            <person name="Kirkness E.F."/>
            <person name="Loh Y.H."/>
            <person name="Halpern A.L."/>
            <person name="Lee A.P."/>
            <person name="Johnson J."/>
            <person name="Dandona N."/>
            <person name="Viswanathan L.D."/>
            <person name="Tay A."/>
            <person name="Venter J.C."/>
            <person name="Strausberg R.L."/>
            <person name="Brenner S."/>
        </authorList>
    </citation>
    <scope>NUCLEOTIDE SEQUENCE [LARGE SCALE GENOMIC DNA]</scope>
</reference>
<name>A0A4W3GNM2_CALMI</name>
<reference evidence="2" key="5">
    <citation type="submission" date="2025-09" db="UniProtKB">
        <authorList>
            <consortium name="Ensembl"/>
        </authorList>
    </citation>
    <scope>IDENTIFICATION</scope>
</reference>
<dbReference type="GO" id="GO:0048812">
    <property type="term" value="P:neuron projection morphogenesis"/>
    <property type="evidence" value="ECO:0007669"/>
    <property type="project" value="TreeGrafter"/>
</dbReference>
<evidence type="ECO:0000313" key="2">
    <source>
        <dbReference type="Ensembl" id="ENSCMIP00000005116.1"/>
    </source>
</evidence>
<feature type="transmembrane region" description="Helical" evidence="1">
    <location>
        <begin position="182"/>
        <end position="200"/>
    </location>
</feature>
<reference evidence="3" key="1">
    <citation type="journal article" date="2006" name="Science">
        <title>Ancient noncoding elements conserved in the human genome.</title>
        <authorList>
            <person name="Venkatesh B."/>
            <person name="Kirkness E.F."/>
            <person name="Loh Y.H."/>
            <person name="Halpern A.L."/>
            <person name="Lee A.P."/>
            <person name="Johnson J."/>
            <person name="Dandona N."/>
            <person name="Viswanathan L.D."/>
            <person name="Tay A."/>
            <person name="Venter J.C."/>
            <person name="Strausberg R.L."/>
            <person name="Brenner S."/>
        </authorList>
    </citation>
    <scope>NUCLEOTIDE SEQUENCE [LARGE SCALE GENOMIC DNA]</scope>
</reference>
<dbReference type="InterPro" id="IPR019137">
    <property type="entry name" value="Nck-associated_protein-1"/>
</dbReference>
<dbReference type="GO" id="GO:0016477">
    <property type="term" value="P:cell migration"/>
    <property type="evidence" value="ECO:0007669"/>
    <property type="project" value="TreeGrafter"/>
</dbReference>
<dbReference type="InParanoid" id="A0A4W3GNM2"/>
<dbReference type="GO" id="GO:0031209">
    <property type="term" value="C:SCAR complex"/>
    <property type="evidence" value="ECO:0007669"/>
    <property type="project" value="TreeGrafter"/>
</dbReference>
<protein>
    <submittedName>
        <fullName evidence="2">Nck-associated protein 1-like</fullName>
    </submittedName>
</protein>
<keyword evidence="3" id="KW-1185">Reference proteome</keyword>
<reference evidence="2" key="4">
    <citation type="submission" date="2025-08" db="UniProtKB">
        <authorList>
            <consortium name="Ensembl"/>
        </authorList>
    </citation>
    <scope>IDENTIFICATION</scope>
</reference>
<dbReference type="PANTHER" id="PTHR12093:SF9">
    <property type="entry name" value="NCK-ASSOCIATED PROTEIN 1-LIKE"/>
    <property type="match status" value="1"/>
</dbReference>
<dbReference type="Pfam" id="PF09735">
    <property type="entry name" value="Nckap1"/>
    <property type="match status" value="1"/>
</dbReference>
<keyword evidence="1" id="KW-0812">Transmembrane</keyword>
<feature type="transmembrane region" description="Helical" evidence="1">
    <location>
        <begin position="206"/>
        <end position="231"/>
    </location>
</feature>
<proteinExistence type="predicted"/>
<dbReference type="GO" id="GO:0030031">
    <property type="term" value="P:cell projection assembly"/>
    <property type="evidence" value="ECO:0007669"/>
    <property type="project" value="TreeGrafter"/>
</dbReference>
<keyword evidence="1" id="KW-0472">Membrane</keyword>
<sequence length="235" mass="26612">TEKHMESAVKYIARKFPNIDTRGSNQHLSIVQKEKSEILKTLTNYYLSFVDIMEFRNNVYELLNTIDSCQVYFNINLNYELTKNYLDLIVTYMSVILMVSRVEDRKVLIGMYNCAFEMSNGASESNYLRLGQMLQEYDHPLKKLTEDFAPHSKVMPPPPKKMFLCILRAKCFSQMSPTNSQALACVCVCVCVCMCAFVGVCLCMCVHLWVCVCASVCICGCVSVCVCVGGVRKLA</sequence>
<dbReference type="Proteomes" id="UP000314986">
    <property type="component" value="Unassembled WGS sequence"/>
</dbReference>
<evidence type="ECO:0000256" key="1">
    <source>
        <dbReference type="SAM" id="Phobius"/>
    </source>
</evidence>
<dbReference type="GeneTree" id="ENSGT00390000016619"/>
<evidence type="ECO:0000313" key="3">
    <source>
        <dbReference type="Proteomes" id="UP000314986"/>
    </source>
</evidence>
<dbReference type="GO" id="GO:0030866">
    <property type="term" value="P:cortical actin cytoskeleton organization"/>
    <property type="evidence" value="ECO:0007669"/>
    <property type="project" value="TreeGrafter"/>
</dbReference>
<organism evidence="2 3">
    <name type="scientific">Callorhinchus milii</name>
    <name type="common">Ghost shark</name>
    <dbReference type="NCBI Taxonomy" id="7868"/>
    <lineage>
        <taxon>Eukaryota</taxon>
        <taxon>Metazoa</taxon>
        <taxon>Chordata</taxon>
        <taxon>Craniata</taxon>
        <taxon>Vertebrata</taxon>
        <taxon>Chondrichthyes</taxon>
        <taxon>Holocephali</taxon>
        <taxon>Chimaeriformes</taxon>
        <taxon>Callorhinchidae</taxon>
        <taxon>Callorhinchus</taxon>
    </lineage>
</organism>
<reference evidence="3" key="3">
    <citation type="journal article" date="2014" name="Nature">
        <title>Elephant shark genome provides unique insights into gnathostome evolution.</title>
        <authorList>
            <consortium name="International Elephant Shark Genome Sequencing Consortium"/>
            <person name="Venkatesh B."/>
            <person name="Lee A.P."/>
            <person name="Ravi V."/>
            <person name="Maurya A.K."/>
            <person name="Lian M.M."/>
            <person name="Swann J.B."/>
            <person name="Ohta Y."/>
            <person name="Flajnik M.F."/>
            <person name="Sutoh Y."/>
            <person name="Kasahara M."/>
            <person name="Hoon S."/>
            <person name="Gangu V."/>
            <person name="Roy S.W."/>
            <person name="Irimia M."/>
            <person name="Korzh V."/>
            <person name="Kondrychyn I."/>
            <person name="Lim Z.W."/>
            <person name="Tay B.H."/>
            <person name="Tohari S."/>
            <person name="Kong K.W."/>
            <person name="Ho S."/>
            <person name="Lorente-Galdos B."/>
            <person name="Quilez J."/>
            <person name="Marques-Bonet T."/>
            <person name="Raney B.J."/>
            <person name="Ingham P.W."/>
            <person name="Tay A."/>
            <person name="Hillier L.W."/>
            <person name="Minx P."/>
            <person name="Boehm T."/>
            <person name="Wilson R.K."/>
            <person name="Brenner S."/>
            <person name="Warren W.C."/>
        </authorList>
    </citation>
    <scope>NUCLEOTIDE SEQUENCE [LARGE SCALE GENOMIC DNA]</scope>
</reference>
<dbReference type="PANTHER" id="PTHR12093">
    <property type="entry name" value="NCK-ASSOCIATED PROTEIN 1"/>
    <property type="match status" value="1"/>
</dbReference>
<dbReference type="STRING" id="7868.ENSCMIP00000005116"/>
<dbReference type="Ensembl" id="ENSCMIT00000005298.1">
    <property type="protein sequence ID" value="ENSCMIP00000005116.1"/>
    <property type="gene ID" value="ENSCMIG00000003017.1"/>
</dbReference>